<dbReference type="PRINTS" id="PR00081">
    <property type="entry name" value="GDHRDH"/>
</dbReference>
<keyword evidence="5" id="KW-1185">Reference proteome</keyword>
<gene>
    <name evidence="4" type="ORF">D0Y65_017773</name>
</gene>
<reference evidence="4 5" key="1">
    <citation type="submission" date="2018-09" db="EMBL/GenBank/DDBJ databases">
        <title>A high-quality reference genome of wild soybean provides a powerful tool to mine soybean genomes.</title>
        <authorList>
            <person name="Xie M."/>
            <person name="Chung C.Y.L."/>
            <person name="Li M.-W."/>
            <person name="Wong F.-L."/>
            <person name="Chan T.-F."/>
            <person name="Lam H.-M."/>
        </authorList>
    </citation>
    <scope>NUCLEOTIDE SEQUENCE [LARGE SCALE GENOMIC DNA]</scope>
    <source>
        <strain evidence="5">cv. W05</strain>
        <tissue evidence="4">Hypocotyl of etiolated seedlings</tissue>
    </source>
</reference>
<evidence type="ECO:0000256" key="3">
    <source>
        <dbReference type="ARBA" id="ARBA00025714"/>
    </source>
</evidence>
<proteinExistence type="inferred from homology"/>
<evidence type="ECO:0000313" key="5">
    <source>
        <dbReference type="Proteomes" id="UP000289340"/>
    </source>
</evidence>
<sequence>MLDGVRCGVGGMIEVVQNGVNFAGKFRMVVRPIDKSRDLAQVLGLCHVPLGPTCVGFVHITNIYPLLKESGYESIVFNSSIAAVKAFPVLSAYSASKGAMGQFTKNVALEWANDNIVQML</sequence>
<dbReference type="Pfam" id="PF00106">
    <property type="entry name" value="adh_short"/>
    <property type="match status" value="1"/>
</dbReference>
<dbReference type="InterPro" id="IPR045000">
    <property type="entry name" value="TR"/>
</dbReference>
<evidence type="ECO:0000256" key="2">
    <source>
        <dbReference type="ARBA" id="ARBA00023002"/>
    </source>
</evidence>
<dbReference type="InterPro" id="IPR036291">
    <property type="entry name" value="NAD(P)-bd_dom_sf"/>
</dbReference>
<name>A0A445JWE3_GLYSO</name>
<evidence type="ECO:0000313" key="4">
    <source>
        <dbReference type="EMBL" id="RZC02822.1"/>
    </source>
</evidence>
<dbReference type="PROSITE" id="PS00061">
    <property type="entry name" value="ADH_SHORT"/>
    <property type="match status" value="1"/>
</dbReference>
<evidence type="ECO:0000256" key="1">
    <source>
        <dbReference type="ARBA" id="ARBA00022857"/>
    </source>
</evidence>
<dbReference type="AlphaFoldDB" id="A0A445JWE3"/>
<dbReference type="SUPFAM" id="SSF51735">
    <property type="entry name" value="NAD(P)-binding Rossmann-fold domains"/>
    <property type="match status" value="1"/>
</dbReference>
<dbReference type="InterPro" id="IPR020904">
    <property type="entry name" value="Sc_DH/Rdtase_CS"/>
</dbReference>
<dbReference type="PANTHER" id="PTHR42898:SF101">
    <property type="entry name" value="ENOYL-(ACYL CARRIER) REDUCTASE"/>
    <property type="match status" value="1"/>
</dbReference>
<dbReference type="GO" id="GO:0016491">
    <property type="term" value="F:oxidoreductase activity"/>
    <property type="evidence" value="ECO:0007669"/>
    <property type="project" value="UniProtKB-KW"/>
</dbReference>
<comment type="caution">
    <text evidence="4">The sequence shown here is derived from an EMBL/GenBank/DDBJ whole genome shotgun (WGS) entry which is preliminary data.</text>
</comment>
<dbReference type="EMBL" id="QZWG01000007">
    <property type="protein sequence ID" value="RZC02822.1"/>
    <property type="molecule type" value="Genomic_DNA"/>
</dbReference>
<accession>A0A445JWE3</accession>
<protein>
    <submittedName>
        <fullName evidence="4">Tropinone reductase-like isoform C</fullName>
    </submittedName>
</protein>
<dbReference type="Proteomes" id="UP000289340">
    <property type="component" value="Chromosome 7"/>
</dbReference>
<comment type="similarity">
    <text evidence="3">Belongs to the short-chain dehydrogenases/reductases (SDR) family. SDR65C subfamily.</text>
</comment>
<keyword evidence="2" id="KW-0560">Oxidoreductase</keyword>
<organism evidence="4 5">
    <name type="scientific">Glycine soja</name>
    <name type="common">Wild soybean</name>
    <dbReference type="NCBI Taxonomy" id="3848"/>
    <lineage>
        <taxon>Eukaryota</taxon>
        <taxon>Viridiplantae</taxon>
        <taxon>Streptophyta</taxon>
        <taxon>Embryophyta</taxon>
        <taxon>Tracheophyta</taxon>
        <taxon>Spermatophyta</taxon>
        <taxon>Magnoliopsida</taxon>
        <taxon>eudicotyledons</taxon>
        <taxon>Gunneridae</taxon>
        <taxon>Pentapetalae</taxon>
        <taxon>rosids</taxon>
        <taxon>fabids</taxon>
        <taxon>Fabales</taxon>
        <taxon>Fabaceae</taxon>
        <taxon>Papilionoideae</taxon>
        <taxon>50 kb inversion clade</taxon>
        <taxon>NPAAA clade</taxon>
        <taxon>indigoferoid/millettioid clade</taxon>
        <taxon>Phaseoleae</taxon>
        <taxon>Glycine</taxon>
        <taxon>Glycine subgen. Soja</taxon>
    </lineage>
</organism>
<dbReference type="Gene3D" id="3.40.50.720">
    <property type="entry name" value="NAD(P)-binding Rossmann-like Domain"/>
    <property type="match status" value="1"/>
</dbReference>
<dbReference type="PANTHER" id="PTHR42898">
    <property type="entry name" value="TROPINONE REDUCTASE"/>
    <property type="match status" value="1"/>
</dbReference>
<dbReference type="InterPro" id="IPR002347">
    <property type="entry name" value="SDR_fam"/>
</dbReference>
<keyword evidence="1" id="KW-0521">NADP</keyword>